<evidence type="ECO:0000256" key="2">
    <source>
        <dbReference type="ARBA" id="ARBA00022448"/>
    </source>
</evidence>
<keyword evidence="4" id="KW-0175">Coiled coil</keyword>
<keyword evidence="8" id="KW-1185">Reference proteome</keyword>
<dbReference type="InterPro" id="IPR000595">
    <property type="entry name" value="cNMP-bd_dom"/>
</dbReference>
<dbReference type="CDD" id="cd00038">
    <property type="entry name" value="CAP_ED"/>
    <property type="match status" value="1"/>
</dbReference>
<dbReference type="GO" id="GO:0006607">
    <property type="term" value="P:NLS-bearing protein import into nucleus"/>
    <property type="evidence" value="ECO:0007669"/>
    <property type="project" value="TreeGrafter"/>
</dbReference>
<feature type="coiled-coil region" evidence="4">
    <location>
        <begin position="1289"/>
        <end position="1316"/>
    </location>
</feature>
<evidence type="ECO:0000256" key="1">
    <source>
        <dbReference type="ARBA" id="ARBA00004123"/>
    </source>
</evidence>
<gene>
    <name evidence="7" type="ORF">P43SY_007472</name>
</gene>
<feature type="region of interest" description="Disordered" evidence="5">
    <location>
        <begin position="337"/>
        <end position="381"/>
    </location>
</feature>
<comment type="subcellular location">
    <subcellularLocation>
        <location evidence="1">Nucleus</location>
    </subcellularLocation>
</comment>
<feature type="region of interest" description="Disordered" evidence="5">
    <location>
        <begin position="1"/>
        <end position="46"/>
    </location>
</feature>
<feature type="compositionally biased region" description="Polar residues" evidence="5">
    <location>
        <begin position="346"/>
        <end position="355"/>
    </location>
</feature>
<feature type="compositionally biased region" description="Polar residues" evidence="5">
    <location>
        <begin position="796"/>
        <end position="809"/>
    </location>
</feature>
<keyword evidence="3" id="KW-0539">Nucleus</keyword>
<evidence type="ECO:0000313" key="8">
    <source>
        <dbReference type="Proteomes" id="UP001209570"/>
    </source>
</evidence>
<dbReference type="GO" id="GO:0044613">
    <property type="term" value="C:nuclear pore central transport channel"/>
    <property type="evidence" value="ECO:0007669"/>
    <property type="project" value="TreeGrafter"/>
</dbReference>
<dbReference type="SUPFAM" id="SSF51206">
    <property type="entry name" value="cAMP-binding domain-like"/>
    <property type="match status" value="1"/>
</dbReference>
<dbReference type="PANTHER" id="PTHR13000">
    <property type="entry name" value="NUCLEOPORIN P54"/>
    <property type="match status" value="1"/>
</dbReference>
<dbReference type="GO" id="GO:0006999">
    <property type="term" value="P:nuclear pore organization"/>
    <property type="evidence" value="ECO:0007669"/>
    <property type="project" value="TreeGrafter"/>
</dbReference>
<dbReference type="InterPro" id="IPR025712">
    <property type="entry name" value="Nup54_alpha-helical_dom"/>
</dbReference>
<dbReference type="GO" id="GO:0036228">
    <property type="term" value="P:protein localization to nuclear inner membrane"/>
    <property type="evidence" value="ECO:0007669"/>
    <property type="project" value="TreeGrafter"/>
</dbReference>
<reference evidence="7" key="1">
    <citation type="submission" date="2021-12" db="EMBL/GenBank/DDBJ databases">
        <title>Prjna785345.</title>
        <authorList>
            <person name="Rujirawat T."/>
            <person name="Krajaejun T."/>
        </authorList>
    </citation>
    <scope>NUCLEOTIDE SEQUENCE</scope>
    <source>
        <strain evidence="7">Pi057C3</strain>
    </source>
</reference>
<evidence type="ECO:0000256" key="5">
    <source>
        <dbReference type="SAM" id="MobiDB-lite"/>
    </source>
</evidence>
<dbReference type="EMBL" id="JAKCXM010000607">
    <property type="protein sequence ID" value="KAJ0392598.1"/>
    <property type="molecule type" value="Genomic_DNA"/>
</dbReference>
<dbReference type="InterPro" id="IPR024864">
    <property type="entry name" value="Nup54/Nup57/Nup44"/>
</dbReference>
<accession>A0AAD5LT43</accession>
<feature type="compositionally biased region" description="Low complexity" evidence="5">
    <location>
        <begin position="363"/>
        <end position="381"/>
    </location>
</feature>
<evidence type="ECO:0000256" key="4">
    <source>
        <dbReference type="SAM" id="Coils"/>
    </source>
</evidence>
<feature type="region of interest" description="Disordered" evidence="5">
    <location>
        <begin position="784"/>
        <end position="845"/>
    </location>
</feature>
<dbReference type="Gene3D" id="1.20.5.490">
    <property type="entry name" value="Single helix bin"/>
    <property type="match status" value="1"/>
</dbReference>
<feature type="compositionally biased region" description="Basic and acidic residues" evidence="5">
    <location>
        <begin position="1"/>
        <end position="20"/>
    </location>
</feature>
<comment type="caution">
    <text evidence="7">The sequence shown here is derived from an EMBL/GenBank/DDBJ whole genome shotgun (WGS) entry which is preliminary data.</text>
</comment>
<feature type="compositionally biased region" description="Basic residues" evidence="5">
    <location>
        <begin position="37"/>
        <end position="46"/>
    </location>
</feature>
<dbReference type="GO" id="GO:0017056">
    <property type="term" value="F:structural constituent of nuclear pore"/>
    <property type="evidence" value="ECO:0007669"/>
    <property type="project" value="TreeGrafter"/>
</dbReference>
<feature type="compositionally biased region" description="Polar residues" evidence="5">
    <location>
        <begin position="90"/>
        <end position="106"/>
    </location>
</feature>
<keyword evidence="2" id="KW-0813">Transport</keyword>
<feature type="compositionally biased region" description="Polar residues" evidence="5">
    <location>
        <begin position="245"/>
        <end position="255"/>
    </location>
</feature>
<sequence>MPKGGKKGDNKKQEAEKKEAPPANGNKKGGKKGGNPVRRRCCGAGKRLRTMRDPALPSLTPTTPSTTIHGRLKIYDVAPVVLPPRASTLRPASQPSSSRAHASIFSNAFGPSRPSTTASSPAVPATAPTPAPVAKGVEPVEFDPFVDSPCCALLARDPSESLHERQANGQLAEFRDWLATQFPRVLATLQRMHVLHRCAPGSTEPAEDDEKERVGAHSRRRAGEDDELEDGLDGGGDARAEPGRGSQSSHDNQGQDAMDIEELAARAQQRKRRREAQDHAWRLLFENAQLLAVPPGQHVLVQDVTPTRDIFLVLSGRCELVFRPRFLEFLLARRRAETGGPVKAPTESTAQSSLSPRGRRRNAAAAGAASPSSQSAATTASQQAVAQLSELSTAPSRPPILTRRLSLSTIGTADADPEVHAAVSDALSAVVPLRVLASGDVLGVEAAAFAFGVQPASAVSLGALQRNAIGVTTRANLHVLSVPFLVVSHIREVVSASVTTAIPRGLPQPPQPTRRLAHTARAVYKATRTTTRALLKRSDATPLPGCDFKDEDVEFLRHTFIFQSCQLRRLEFLATQMRLLQIPKHEYLFTTGQATAVYLVKSGQLRVFSPEEVRLHASDADANHGHALGEPVASVGSSPLLVTETRHVELEILQLHDLVGVMEACLLQPSFSTYCVAASSDVSVYAFSPFALLAVLRHEPTASQHVVEFLVRHHSWFKARKFTALNRHNTQTEFRLSLSAQRKSPIQCSLCGWSGHSSTSSICVRATSPKLAFISHLTAGATAESSTRASRIGGRTRSQQFGQPSTGKGSSRRLLFRQDSQAMLPAEDDATGTGESALGSSEAVPMRQHAPSLLPGIEDLHRHLSFMAESNQAPWLIGLEATQVDPATQQATVLQRALRRLDAALAETPTSGGAAAPAAAPSFGFGGAAAGGAAAAPSTAAPSFGFGGAAAAPAGGNTGFGGFGAAAPAAAAPSTGFGGFGGAAAPAATTASTGFSFGAAKPAATTAAPAATTGFSFGATPATSQPAAGGFGFGGASTATSSTSGGFGFGTSTATTAPSSFGFGANTTAATGAKPSLFGQTTGAATTTTGTGGFGFGAAKPAGSTGFSFNTGSTAATGTTATTTGGFGFGTGSSGTTGFSLKPSTTLGTTGFGFGTGAGAAPATTGSSLFGGANAAAGSTFGAAPAAVATPAPIIVGADASVAQLNAVKYAYQDPMQSRFKFLMYNTVDPSQRHLYVRPAHVSERQWEQAEQDNPDPLNNVPVAIMGFADLLKRIKAQQSYAEKYNTFTDDLRKQLTEMEKASRATEEKLERCRHEHVQLAHMLVKVMKDIEFLQNLGKPLHREEVKLAMALKKLQSLLDAPGQIKARLNDAMALQRLQDSAPPQPQMQLSPQDLQRVYEFLDKQRQGLEHLSSLLNDDLADIKLMQETWRR</sequence>
<dbReference type="Proteomes" id="UP001209570">
    <property type="component" value="Unassembled WGS sequence"/>
</dbReference>
<dbReference type="Pfam" id="PF13874">
    <property type="entry name" value="Nup54"/>
    <property type="match status" value="1"/>
</dbReference>
<name>A0AAD5LT43_PYTIN</name>
<organism evidence="7 8">
    <name type="scientific">Pythium insidiosum</name>
    <name type="common">Pythiosis disease agent</name>
    <dbReference type="NCBI Taxonomy" id="114742"/>
    <lineage>
        <taxon>Eukaryota</taxon>
        <taxon>Sar</taxon>
        <taxon>Stramenopiles</taxon>
        <taxon>Oomycota</taxon>
        <taxon>Peronosporomycetes</taxon>
        <taxon>Pythiales</taxon>
        <taxon>Pythiaceae</taxon>
        <taxon>Pythium</taxon>
    </lineage>
</organism>
<dbReference type="Gene3D" id="2.60.120.10">
    <property type="entry name" value="Jelly Rolls"/>
    <property type="match status" value="1"/>
</dbReference>
<feature type="domain" description="Nucleoporin Nup54 alpha-helical" evidence="6">
    <location>
        <begin position="1238"/>
        <end position="1374"/>
    </location>
</feature>
<protein>
    <recommendedName>
        <fullName evidence="6">Nucleoporin Nup54 alpha-helical domain-containing protein</fullName>
    </recommendedName>
</protein>
<feature type="compositionally biased region" description="Low complexity" evidence="5">
    <location>
        <begin position="111"/>
        <end position="130"/>
    </location>
</feature>
<proteinExistence type="predicted"/>
<feature type="region of interest" description="Disordered" evidence="5">
    <location>
        <begin position="199"/>
        <end position="256"/>
    </location>
</feature>
<dbReference type="InterPro" id="IPR018490">
    <property type="entry name" value="cNMP-bd_dom_sf"/>
</dbReference>
<evidence type="ECO:0000313" key="7">
    <source>
        <dbReference type="EMBL" id="KAJ0392598.1"/>
    </source>
</evidence>
<dbReference type="InterPro" id="IPR014710">
    <property type="entry name" value="RmlC-like_jellyroll"/>
</dbReference>
<evidence type="ECO:0000256" key="3">
    <source>
        <dbReference type="ARBA" id="ARBA00023242"/>
    </source>
</evidence>
<feature type="region of interest" description="Disordered" evidence="5">
    <location>
        <begin position="86"/>
        <end position="130"/>
    </location>
</feature>
<evidence type="ECO:0000259" key="6">
    <source>
        <dbReference type="Pfam" id="PF13874"/>
    </source>
</evidence>
<dbReference type="PANTHER" id="PTHR13000:SF0">
    <property type="entry name" value="NUCLEOPORIN P54"/>
    <property type="match status" value="1"/>
</dbReference>